<feature type="chain" id="PRO_5015150824" evidence="1">
    <location>
        <begin position="30"/>
        <end position="50"/>
    </location>
</feature>
<sequence>MQHTKKKYIYLLFFSLLLLLSYQLNDTKGHKKSIEIIKKNAAYCCIIPHV</sequence>
<keyword evidence="1" id="KW-0732">Signal</keyword>
<proteinExistence type="predicted"/>
<feature type="signal peptide" evidence="1">
    <location>
        <begin position="1"/>
        <end position="29"/>
    </location>
</feature>
<accession>A0A2P2R387</accession>
<reference evidence="2" key="1">
    <citation type="submission" date="2018-02" db="EMBL/GenBank/DDBJ databases">
        <title>Rhizophora mucronata_Transcriptome.</title>
        <authorList>
            <person name="Meera S.P."/>
            <person name="Sreeshan A."/>
            <person name="Augustine A."/>
        </authorList>
    </citation>
    <scope>NUCLEOTIDE SEQUENCE</scope>
    <source>
        <tissue evidence="2">Leaf</tissue>
    </source>
</reference>
<dbReference type="AlphaFoldDB" id="A0A2P2R387"/>
<evidence type="ECO:0000313" key="2">
    <source>
        <dbReference type="EMBL" id="MBX73729.1"/>
    </source>
</evidence>
<dbReference type="EMBL" id="GGEC01093245">
    <property type="protein sequence ID" value="MBX73729.1"/>
    <property type="molecule type" value="Transcribed_RNA"/>
</dbReference>
<protein>
    <submittedName>
        <fullName evidence="2">Uncharacterized protein</fullName>
    </submittedName>
</protein>
<organism evidence="2">
    <name type="scientific">Rhizophora mucronata</name>
    <name type="common">Asiatic mangrove</name>
    <dbReference type="NCBI Taxonomy" id="61149"/>
    <lineage>
        <taxon>Eukaryota</taxon>
        <taxon>Viridiplantae</taxon>
        <taxon>Streptophyta</taxon>
        <taxon>Embryophyta</taxon>
        <taxon>Tracheophyta</taxon>
        <taxon>Spermatophyta</taxon>
        <taxon>Magnoliopsida</taxon>
        <taxon>eudicotyledons</taxon>
        <taxon>Gunneridae</taxon>
        <taxon>Pentapetalae</taxon>
        <taxon>rosids</taxon>
        <taxon>fabids</taxon>
        <taxon>Malpighiales</taxon>
        <taxon>Rhizophoraceae</taxon>
        <taxon>Rhizophora</taxon>
    </lineage>
</organism>
<name>A0A2P2R387_RHIMU</name>
<evidence type="ECO:0000256" key="1">
    <source>
        <dbReference type="SAM" id="SignalP"/>
    </source>
</evidence>